<name>A0ABP0J8V9_9DINO</name>
<accession>A0ABP0J8V9</accession>
<comment type="caution">
    <text evidence="3">The sequence shown here is derived from an EMBL/GenBank/DDBJ whole genome shotgun (WGS) entry which is preliminary data.</text>
</comment>
<dbReference type="EMBL" id="CAXAMN010004736">
    <property type="protein sequence ID" value="CAK9010802.1"/>
    <property type="molecule type" value="Genomic_DNA"/>
</dbReference>
<feature type="transmembrane region" description="Helical" evidence="2">
    <location>
        <begin position="80"/>
        <end position="99"/>
    </location>
</feature>
<dbReference type="Proteomes" id="UP001642484">
    <property type="component" value="Unassembled WGS sequence"/>
</dbReference>
<feature type="region of interest" description="Disordered" evidence="1">
    <location>
        <begin position="210"/>
        <end position="288"/>
    </location>
</feature>
<keyword evidence="2" id="KW-0812">Transmembrane</keyword>
<keyword evidence="2" id="KW-0472">Membrane</keyword>
<sequence length="377" mass="42262">MALQVMANKAPLVKVQAEKRSSETGGGQLPKELPFQFREAMNQALKREKLTRQRLRSTRGHSADVDNATARQCCGRIPTLLGITSLVSSCVAMVLLHVLQIDAALGVGLLAVPPALALFGWTVMWILLMKHWRKHQRLLQDIMGCLRTCCEELSREHRALAVNLVTRTEEGQRSLETAAMDWLGRDVFCVDFRIINEDFGNELRSLPKQRALDAEESTRPPSGKSEGSSLPAEQRGGAELRTLATLAPDEQLQLRPVSERRGAGGAMGKKRRRDEEDEAEGGSLGGLGVVHVQDLRDEELQEREAELAETLRKARLNQGNLRGDPPKTNRILWQRQVTYANNAVHRAEQAYREVRQEIERRTYGASLGISPIRRFRK</sequence>
<keyword evidence="2" id="KW-1133">Transmembrane helix</keyword>
<gene>
    <name evidence="3" type="ORF">CCMP2556_LOCUS10212</name>
</gene>
<reference evidence="3 4" key="1">
    <citation type="submission" date="2024-02" db="EMBL/GenBank/DDBJ databases">
        <authorList>
            <person name="Chen Y."/>
            <person name="Shah S."/>
            <person name="Dougan E. K."/>
            <person name="Thang M."/>
            <person name="Chan C."/>
        </authorList>
    </citation>
    <scope>NUCLEOTIDE SEQUENCE [LARGE SCALE GENOMIC DNA]</scope>
</reference>
<evidence type="ECO:0000256" key="1">
    <source>
        <dbReference type="SAM" id="MobiDB-lite"/>
    </source>
</evidence>
<proteinExistence type="predicted"/>
<protein>
    <recommendedName>
        <fullName evidence="5">Transmembrane protein</fullName>
    </recommendedName>
</protein>
<evidence type="ECO:0000256" key="2">
    <source>
        <dbReference type="SAM" id="Phobius"/>
    </source>
</evidence>
<evidence type="ECO:0008006" key="5">
    <source>
        <dbReference type="Google" id="ProtNLM"/>
    </source>
</evidence>
<evidence type="ECO:0000313" key="3">
    <source>
        <dbReference type="EMBL" id="CAK9010802.1"/>
    </source>
</evidence>
<evidence type="ECO:0000313" key="4">
    <source>
        <dbReference type="Proteomes" id="UP001642484"/>
    </source>
</evidence>
<keyword evidence="4" id="KW-1185">Reference proteome</keyword>
<organism evidence="3 4">
    <name type="scientific">Durusdinium trenchii</name>
    <dbReference type="NCBI Taxonomy" id="1381693"/>
    <lineage>
        <taxon>Eukaryota</taxon>
        <taxon>Sar</taxon>
        <taxon>Alveolata</taxon>
        <taxon>Dinophyceae</taxon>
        <taxon>Suessiales</taxon>
        <taxon>Symbiodiniaceae</taxon>
        <taxon>Durusdinium</taxon>
    </lineage>
</organism>
<feature type="transmembrane region" description="Helical" evidence="2">
    <location>
        <begin position="105"/>
        <end position="128"/>
    </location>
</feature>